<dbReference type="EMBL" id="LWCA01000080">
    <property type="protein sequence ID" value="OAF71096.1"/>
    <property type="molecule type" value="Genomic_DNA"/>
</dbReference>
<dbReference type="OrthoDB" id="6428749at2759"/>
<dbReference type="PANTHER" id="PTHR45847:SF6">
    <property type="entry name" value="FATTY ACID AMIDE HYDROLASE"/>
    <property type="match status" value="1"/>
</dbReference>
<dbReference type="SUPFAM" id="SSF75304">
    <property type="entry name" value="Amidase signature (AS) enzymes"/>
    <property type="match status" value="1"/>
</dbReference>
<keyword evidence="6" id="KW-1185">Reference proteome</keyword>
<protein>
    <recommendedName>
        <fullName evidence="7">Amidase domain-containing protein</fullName>
    </recommendedName>
</protein>
<comment type="similarity">
    <text evidence="1">Belongs to the amidase family.</text>
</comment>
<reference evidence="5 6" key="1">
    <citation type="submission" date="2016-04" db="EMBL/GenBank/DDBJ databases">
        <title>The genome of Intoshia linei affirms orthonectids as highly simplified spiralians.</title>
        <authorList>
            <person name="Mikhailov K.V."/>
            <person name="Slusarev G.S."/>
            <person name="Nikitin M.A."/>
            <person name="Logacheva M.D."/>
            <person name="Penin A."/>
            <person name="Aleoshin V."/>
            <person name="Panchin Y.V."/>
        </authorList>
    </citation>
    <scope>NUCLEOTIDE SEQUENCE [LARGE SCALE GENOMIC DNA]</scope>
    <source>
        <strain evidence="5">Intl2013</strain>
        <tissue evidence="5">Whole animal</tissue>
    </source>
</reference>
<evidence type="ECO:0000259" key="4">
    <source>
        <dbReference type="Pfam" id="PF08389"/>
    </source>
</evidence>
<dbReference type="InterPro" id="IPR020556">
    <property type="entry name" value="Amidase_CS"/>
</dbReference>
<sequence>MEDLFIKWENTISAINKNTLNPQDLISANLVINELKNSPLCWLFCISTAKKCISLITNENKILLFNCLSLLQENIRVKWGIYELNEKKEIKEFIVIYIQSCSESIPRLVIESVSSVMVEIIKLEWPQNWKDMHLELSETSKIGITQLKIVTKIWKRLLEDVDNSEKLSTRMADIRRAICRISNNIITFFKGQITDYLILSFRNDNFYVVMNDTFDVLALLMPIAEFHYFTNQDWFVNLCFSVYEHSMTENKIQLCNQALNCLNIYVQSAHKSHLKQIIENLFFSTKMCDFFVHFMSFSQQFNEQISSTVELVIRLFHAFPSTTFANAVTYGIRDVQKKELIRKFITLSLESLPVLYSSECKYLCTIIFTFWIPLVRNGFQKTDVLALMKQAFIIHIDLCKENADCVQFMDDSISKKSLQAKIISFWSSQNSFKDAELFELVFDYLRQVSDTTDEYTWSSMYAFSTHSLKKFSIPISSEQNEYLLNFLLETIKMTDNSFIYYRCMTIAQFIKFIIIQDQDVLIFVSEIFKSFMNFSETNHLKALLSIYNKFAIHYGTILCNDIDNIFNITNQIFKSDKKYLHKRQLLETYYIIGLKFDNYEQIQMVINNIYAMAEDNLSDILQFINNNFIFKYFVSILAEYYNTKNCNVDFFGDEKFCHSIISFIGKLIHFTEIFGIVASVSPKIDSIENLDSTLSGKNLNSKFKFKKLFGQSIRGHQVNIIISPNTDYILKNIEIIFTIKSAITKLWSQEILESLKNSFPVLYDALKCVDWSVDVSEEIEKETLKSNKNFVCMLRDLMTFITIRLGNAVEVLGESFFLIPNLNDLMNDAFLDNLSYMPFRQIDHFIQKFIYKILKSNFSKIYKTDFIEPFLCKFFDQSYQRILNLWYLDLEEFAQVKNQSDSTNFQVDVKYFWSFVHSLLFCLQIVLNSGYYTSLELNTRKSFAKFIIDALYCKNSGVHTTAIDLIDNRFKEILLKLNGDGDFYQEIFKRYILSVVRNAQMDSPKLYRIGAMIYKAFNFHCYDKILFGMSIECENYKVFEKVFNSNRSNLKQQSVAFKMLMEPIVEKTLSQMYKIEIFKNKLPELIITKPQKSSSKLTDRKYLPYLSVTCSVALGALVLYYGNSCLNALTTRRICKKRKTLFNQKLSNFYWQLRDKINISEINEICSMPVLQLVEKLRNSEIDPISVLRAYQYMAIVAHFETNCLVAFDFQAEEKLTVRLEKVEAVGPLQYLPISIKDNFFMKDFDCTVGIPKYVDKILEKNSPIIQCLIDHGAILFCRTNIPQTGLSLHTINPIFGNTTNPLKSRSLQFTPGGSSGGEAALIAFGGSILGLGSDVAGSLRIPAAMCGIYSLKPCAARVGSTDKWIDRKEQKLIVSVSGPMSRNVDGLVLLMKSMLSERMYQLDPYLSPALFRDN</sequence>
<evidence type="ECO:0000259" key="3">
    <source>
        <dbReference type="Pfam" id="PF01425"/>
    </source>
</evidence>
<dbReference type="PROSITE" id="PS00571">
    <property type="entry name" value="AMIDASES"/>
    <property type="match status" value="1"/>
</dbReference>
<feature type="domain" description="Amidase" evidence="3">
    <location>
        <begin position="1187"/>
        <end position="1401"/>
    </location>
</feature>
<keyword evidence="2" id="KW-0378">Hydrolase</keyword>
<dbReference type="InterPro" id="IPR036928">
    <property type="entry name" value="AS_sf"/>
</dbReference>
<dbReference type="InterPro" id="IPR016024">
    <property type="entry name" value="ARM-type_fold"/>
</dbReference>
<evidence type="ECO:0000313" key="6">
    <source>
        <dbReference type="Proteomes" id="UP000078046"/>
    </source>
</evidence>
<proteinExistence type="inferred from homology"/>
<dbReference type="Pfam" id="PF01425">
    <property type="entry name" value="Amidase"/>
    <property type="match status" value="1"/>
</dbReference>
<feature type="non-terminal residue" evidence="5">
    <location>
        <position position="1415"/>
    </location>
</feature>
<dbReference type="InterPro" id="IPR011989">
    <property type="entry name" value="ARM-like"/>
</dbReference>
<feature type="domain" description="Exportin-1/Importin-beta-like" evidence="4">
    <location>
        <begin position="106"/>
        <end position="262"/>
    </location>
</feature>
<organism evidence="5 6">
    <name type="scientific">Intoshia linei</name>
    <dbReference type="NCBI Taxonomy" id="1819745"/>
    <lineage>
        <taxon>Eukaryota</taxon>
        <taxon>Metazoa</taxon>
        <taxon>Spiralia</taxon>
        <taxon>Lophotrochozoa</taxon>
        <taxon>Mesozoa</taxon>
        <taxon>Orthonectida</taxon>
        <taxon>Rhopaluridae</taxon>
        <taxon>Intoshia</taxon>
    </lineage>
</organism>
<evidence type="ECO:0000313" key="5">
    <source>
        <dbReference type="EMBL" id="OAF71096.1"/>
    </source>
</evidence>
<name>A0A177BA26_9BILA</name>
<accession>A0A177BA26</accession>
<dbReference type="Gene3D" id="1.25.10.10">
    <property type="entry name" value="Leucine-rich Repeat Variant"/>
    <property type="match status" value="1"/>
</dbReference>
<dbReference type="InterPro" id="IPR052096">
    <property type="entry name" value="Endocannabinoid_amidase"/>
</dbReference>
<dbReference type="GO" id="GO:0009062">
    <property type="term" value="P:fatty acid catabolic process"/>
    <property type="evidence" value="ECO:0007669"/>
    <property type="project" value="TreeGrafter"/>
</dbReference>
<dbReference type="InterPro" id="IPR013598">
    <property type="entry name" value="Exportin-1/Importin-b-like"/>
</dbReference>
<evidence type="ECO:0000256" key="2">
    <source>
        <dbReference type="ARBA" id="ARBA00022801"/>
    </source>
</evidence>
<dbReference type="Gene3D" id="3.90.1300.10">
    <property type="entry name" value="Amidase signature (AS) domain"/>
    <property type="match status" value="1"/>
</dbReference>
<evidence type="ECO:0000256" key="1">
    <source>
        <dbReference type="ARBA" id="ARBA00009199"/>
    </source>
</evidence>
<comment type="caution">
    <text evidence="5">The sequence shown here is derived from an EMBL/GenBank/DDBJ whole genome shotgun (WGS) entry which is preliminary data.</text>
</comment>
<evidence type="ECO:0008006" key="7">
    <source>
        <dbReference type="Google" id="ProtNLM"/>
    </source>
</evidence>
<dbReference type="SUPFAM" id="SSF48371">
    <property type="entry name" value="ARM repeat"/>
    <property type="match status" value="1"/>
</dbReference>
<gene>
    <name evidence="5" type="ORF">A3Q56_01131</name>
</gene>
<dbReference type="Pfam" id="PF08389">
    <property type="entry name" value="Xpo1"/>
    <property type="match status" value="1"/>
</dbReference>
<dbReference type="GO" id="GO:0004040">
    <property type="term" value="F:amidase activity"/>
    <property type="evidence" value="ECO:0007669"/>
    <property type="project" value="TreeGrafter"/>
</dbReference>
<dbReference type="GO" id="GO:0006913">
    <property type="term" value="P:nucleocytoplasmic transport"/>
    <property type="evidence" value="ECO:0007669"/>
    <property type="project" value="UniProtKB-ARBA"/>
</dbReference>
<dbReference type="Proteomes" id="UP000078046">
    <property type="component" value="Unassembled WGS sequence"/>
</dbReference>
<dbReference type="InterPro" id="IPR023631">
    <property type="entry name" value="Amidase_dom"/>
</dbReference>
<dbReference type="GO" id="GO:0017064">
    <property type="term" value="F:fatty acid amide hydrolase activity"/>
    <property type="evidence" value="ECO:0007669"/>
    <property type="project" value="TreeGrafter"/>
</dbReference>
<dbReference type="PANTHER" id="PTHR45847">
    <property type="entry name" value="FATTY ACID AMIDE HYDROLASE"/>
    <property type="match status" value="1"/>
</dbReference>